<gene>
    <name evidence="3" type="ORF">R1sor_016833</name>
</gene>
<feature type="region of interest" description="Disordered" evidence="1">
    <location>
        <begin position="211"/>
        <end position="246"/>
    </location>
</feature>
<evidence type="ECO:0000256" key="1">
    <source>
        <dbReference type="SAM" id="MobiDB-lite"/>
    </source>
</evidence>
<feature type="compositionally biased region" description="Low complexity" evidence="1">
    <location>
        <begin position="228"/>
        <end position="243"/>
    </location>
</feature>
<proteinExistence type="predicted"/>
<dbReference type="PANTHER" id="PTHR37233:SF2">
    <property type="entry name" value="TRANSMEMBRANE PROTEIN"/>
    <property type="match status" value="1"/>
</dbReference>
<comment type="caution">
    <text evidence="3">The sequence shown here is derived from an EMBL/GenBank/DDBJ whole genome shotgun (WGS) entry which is preliminary data.</text>
</comment>
<reference evidence="3 4" key="1">
    <citation type="submission" date="2024-09" db="EMBL/GenBank/DDBJ databases">
        <title>Chromosome-scale assembly of Riccia sorocarpa.</title>
        <authorList>
            <person name="Paukszto L."/>
        </authorList>
    </citation>
    <scope>NUCLEOTIDE SEQUENCE [LARGE SCALE GENOMIC DNA]</scope>
    <source>
        <strain evidence="3">LP-2024</strain>
        <tissue evidence="3">Aerial parts of the thallus</tissue>
    </source>
</reference>
<accession>A0ABD3HJG4</accession>
<organism evidence="3 4">
    <name type="scientific">Riccia sorocarpa</name>
    <dbReference type="NCBI Taxonomy" id="122646"/>
    <lineage>
        <taxon>Eukaryota</taxon>
        <taxon>Viridiplantae</taxon>
        <taxon>Streptophyta</taxon>
        <taxon>Embryophyta</taxon>
        <taxon>Marchantiophyta</taxon>
        <taxon>Marchantiopsida</taxon>
        <taxon>Marchantiidae</taxon>
        <taxon>Marchantiales</taxon>
        <taxon>Ricciaceae</taxon>
        <taxon>Riccia</taxon>
    </lineage>
</organism>
<evidence type="ECO:0000313" key="3">
    <source>
        <dbReference type="EMBL" id="KAL3690524.1"/>
    </source>
</evidence>
<dbReference type="Proteomes" id="UP001633002">
    <property type="component" value="Unassembled WGS sequence"/>
</dbReference>
<protein>
    <submittedName>
        <fullName evidence="3">Uncharacterized protein</fullName>
    </submittedName>
</protein>
<name>A0ABD3HJG4_9MARC</name>
<feature type="region of interest" description="Disordered" evidence="1">
    <location>
        <begin position="174"/>
        <end position="193"/>
    </location>
</feature>
<keyword evidence="4" id="KW-1185">Reference proteome</keyword>
<feature type="compositionally biased region" description="Polar residues" evidence="1">
    <location>
        <begin position="113"/>
        <end position="135"/>
    </location>
</feature>
<keyword evidence="2" id="KW-0812">Transmembrane</keyword>
<dbReference type="AlphaFoldDB" id="A0ABD3HJG4"/>
<dbReference type="PANTHER" id="PTHR37233">
    <property type="entry name" value="TRANSMEMBRANE PROTEIN"/>
    <property type="match status" value="1"/>
</dbReference>
<keyword evidence="2" id="KW-1133">Transmembrane helix</keyword>
<keyword evidence="2" id="KW-0472">Membrane</keyword>
<dbReference type="EMBL" id="JBJQOH010000004">
    <property type="protein sequence ID" value="KAL3690524.1"/>
    <property type="molecule type" value="Genomic_DNA"/>
</dbReference>
<feature type="transmembrane region" description="Helical" evidence="2">
    <location>
        <begin position="303"/>
        <end position="324"/>
    </location>
</feature>
<evidence type="ECO:0000313" key="4">
    <source>
        <dbReference type="Proteomes" id="UP001633002"/>
    </source>
</evidence>
<sequence>MALAVVHPGTSSGAVMDVMASSLTRCASSTCSLRVCSASSSVGISSKVGEPGSFHRAGIGASCERFRAQPLGLVHPLKISFRDRYGSSTRRRKARIAFVASSVEEGVKDSGPGETSTSSSDAPNTDVPSSVTSGVKSPFKIGGKISSVAAKQSTIDSKLPGSAKDSNVALKKPALSIGSKQPSPVGQLSPKAAEQLKVSKPASVFTQAAGAAKPASPFTTGAAGTAQKPGAPSAASGAKPASPFVQPTRGKRVVDAFKEGEKEGKTTKFGQPVVPTNIFQDQRRTPEEIAADAFKFSISPGQLLLIGSFLLIGGLMIGTAFLVWKVGAIHYNEY</sequence>
<feature type="region of interest" description="Disordered" evidence="1">
    <location>
        <begin position="105"/>
        <end position="135"/>
    </location>
</feature>
<evidence type="ECO:0000256" key="2">
    <source>
        <dbReference type="SAM" id="Phobius"/>
    </source>
</evidence>